<dbReference type="GO" id="GO:0043565">
    <property type="term" value="F:sequence-specific DNA binding"/>
    <property type="evidence" value="ECO:0007669"/>
    <property type="project" value="InterPro"/>
</dbReference>
<dbReference type="InterPro" id="IPR050204">
    <property type="entry name" value="AraC_XylS_family_regulators"/>
</dbReference>
<dbReference type="PANTHER" id="PTHR46796:SF6">
    <property type="entry name" value="ARAC SUBFAMILY"/>
    <property type="match status" value="1"/>
</dbReference>
<dbReference type="RefSeq" id="WP_185677506.1">
    <property type="nucleotide sequence ID" value="NZ_JACLAX010000001.1"/>
</dbReference>
<protein>
    <submittedName>
        <fullName evidence="6">Helix-turn-helix domain-containing protein</fullName>
    </submittedName>
</protein>
<evidence type="ECO:0000256" key="4">
    <source>
        <dbReference type="ARBA" id="ARBA00023163"/>
    </source>
</evidence>
<keyword evidence="3" id="KW-0010">Activator</keyword>
<dbReference type="InterPro" id="IPR020449">
    <property type="entry name" value="Tscrpt_reg_AraC-type_HTH"/>
</dbReference>
<reference evidence="6 7" key="1">
    <citation type="submission" date="2020-08" db="EMBL/GenBank/DDBJ databases">
        <title>The genome sequence of type strain Novosphingobium piscinae KCTC 42194.</title>
        <authorList>
            <person name="Liu Y."/>
        </authorList>
    </citation>
    <scope>NUCLEOTIDE SEQUENCE [LARGE SCALE GENOMIC DNA]</scope>
    <source>
        <strain evidence="6 7">KCTC 42194</strain>
    </source>
</reference>
<dbReference type="EMBL" id="JACLAX010000001">
    <property type="protein sequence ID" value="MBC2667616.1"/>
    <property type="molecule type" value="Genomic_DNA"/>
</dbReference>
<dbReference type="GO" id="GO:0003700">
    <property type="term" value="F:DNA-binding transcription factor activity"/>
    <property type="evidence" value="ECO:0007669"/>
    <property type="project" value="InterPro"/>
</dbReference>
<dbReference type="InterPro" id="IPR035418">
    <property type="entry name" value="AraC-bd_2"/>
</dbReference>
<name>A0A7X1KNE6_9SPHN</name>
<dbReference type="Pfam" id="PF12833">
    <property type="entry name" value="HTH_18"/>
    <property type="match status" value="1"/>
</dbReference>
<evidence type="ECO:0000313" key="7">
    <source>
        <dbReference type="Proteomes" id="UP000551327"/>
    </source>
</evidence>
<accession>A0A7X1KNE6</accession>
<dbReference type="InterPro" id="IPR018062">
    <property type="entry name" value="HTH_AraC-typ_CS"/>
</dbReference>
<evidence type="ECO:0000256" key="1">
    <source>
        <dbReference type="ARBA" id="ARBA00023015"/>
    </source>
</evidence>
<dbReference type="PANTHER" id="PTHR46796">
    <property type="entry name" value="HTH-TYPE TRANSCRIPTIONAL ACTIVATOR RHAS-RELATED"/>
    <property type="match status" value="1"/>
</dbReference>
<evidence type="ECO:0000256" key="3">
    <source>
        <dbReference type="ARBA" id="ARBA00023159"/>
    </source>
</evidence>
<dbReference type="PROSITE" id="PS00041">
    <property type="entry name" value="HTH_ARAC_FAMILY_1"/>
    <property type="match status" value="1"/>
</dbReference>
<feature type="domain" description="HTH araC/xylS-type" evidence="5">
    <location>
        <begin position="220"/>
        <end position="321"/>
    </location>
</feature>
<gene>
    <name evidence="6" type="ORF">H7F53_00485</name>
</gene>
<keyword evidence="7" id="KW-1185">Reference proteome</keyword>
<keyword evidence="1" id="KW-0805">Transcription regulation</keyword>
<proteinExistence type="predicted"/>
<dbReference type="Pfam" id="PF14525">
    <property type="entry name" value="AraC_binding_2"/>
    <property type="match status" value="1"/>
</dbReference>
<dbReference type="SMART" id="SM00342">
    <property type="entry name" value="HTH_ARAC"/>
    <property type="match status" value="1"/>
</dbReference>
<dbReference type="SUPFAM" id="SSF51215">
    <property type="entry name" value="Regulatory protein AraC"/>
    <property type="match status" value="1"/>
</dbReference>
<evidence type="ECO:0000256" key="2">
    <source>
        <dbReference type="ARBA" id="ARBA00023125"/>
    </source>
</evidence>
<keyword evidence="2" id="KW-0238">DNA-binding</keyword>
<dbReference type="Gene3D" id="1.10.10.60">
    <property type="entry name" value="Homeodomain-like"/>
    <property type="match status" value="1"/>
</dbReference>
<evidence type="ECO:0000259" key="5">
    <source>
        <dbReference type="PROSITE" id="PS01124"/>
    </source>
</evidence>
<evidence type="ECO:0000313" key="6">
    <source>
        <dbReference type="EMBL" id="MBC2667616.1"/>
    </source>
</evidence>
<dbReference type="PRINTS" id="PR00032">
    <property type="entry name" value="HTHARAC"/>
</dbReference>
<organism evidence="6 7">
    <name type="scientific">Novosphingobium piscinae</name>
    <dbReference type="NCBI Taxonomy" id="1507448"/>
    <lineage>
        <taxon>Bacteria</taxon>
        <taxon>Pseudomonadati</taxon>
        <taxon>Pseudomonadota</taxon>
        <taxon>Alphaproteobacteria</taxon>
        <taxon>Sphingomonadales</taxon>
        <taxon>Sphingomonadaceae</taxon>
        <taxon>Novosphingobium</taxon>
    </lineage>
</organism>
<dbReference type="PROSITE" id="PS01124">
    <property type="entry name" value="HTH_ARAC_FAMILY_2"/>
    <property type="match status" value="1"/>
</dbReference>
<sequence>MTGASNGHGVEDNMRSWSTAATASGSSVEYWREAICEAIFELDFRSSDPLLSARLSQHDLGVLKVSDVAIGSAHQVVRSPQAAARDKLGRFNLNFIREGRWLVTHYGREIEVGPGELVLFDNRQPYSVKAQDGAVHFSAHLPVDWLRCWLPSPEDAVATPIRAGTPWHSLLTSTLHEIMQIRPEDEAVRAICVQQMGGALALSLGPLGQGQASAGRGVHRRILATIRERFCEHELDAAAVARTIQISPRYLHKILAQHGTTFLRELFTVRLDQAMAMLTNPLFAEIAVAEIGWRCGFCDPSHFSRRFKAQFGGSPGAFRNAPHAGDPLLH</sequence>
<comment type="caution">
    <text evidence="6">The sequence shown here is derived from an EMBL/GenBank/DDBJ whole genome shotgun (WGS) entry which is preliminary data.</text>
</comment>
<dbReference type="InterPro" id="IPR009057">
    <property type="entry name" value="Homeodomain-like_sf"/>
</dbReference>
<keyword evidence="4" id="KW-0804">Transcription</keyword>
<dbReference type="Proteomes" id="UP000551327">
    <property type="component" value="Unassembled WGS sequence"/>
</dbReference>
<dbReference type="AlphaFoldDB" id="A0A7X1KNE6"/>
<dbReference type="SUPFAM" id="SSF46689">
    <property type="entry name" value="Homeodomain-like"/>
    <property type="match status" value="1"/>
</dbReference>
<dbReference type="InterPro" id="IPR037923">
    <property type="entry name" value="HTH-like"/>
</dbReference>
<dbReference type="InterPro" id="IPR018060">
    <property type="entry name" value="HTH_AraC"/>
</dbReference>